<organism evidence="7 8">
    <name type="scientific">Desulfovibrio porci</name>
    <dbReference type="NCBI Taxonomy" id="2605782"/>
    <lineage>
        <taxon>Bacteria</taxon>
        <taxon>Pseudomonadati</taxon>
        <taxon>Thermodesulfobacteriota</taxon>
        <taxon>Desulfovibrionia</taxon>
        <taxon>Desulfovibrionales</taxon>
        <taxon>Desulfovibrionaceae</taxon>
        <taxon>Desulfovibrio</taxon>
    </lineage>
</organism>
<evidence type="ECO:0000313" key="8">
    <source>
        <dbReference type="Proteomes" id="UP000477488"/>
    </source>
</evidence>
<evidence type="ECO:0000259" key="6">
    <source>
        <dbReference type="Pfam" id="PF01048"/>
    </source>
</evidence>
<keyword evidence="4 5" id="KW-0808">Transferase</keyword>
<name>A0A6L5XJ45_9BACT</name>
<accession>A0A6L5XJ45</accession>
<protein>
    <recommendedName>
        <fullName evidence="5">Purine nucleoside phosphorylase</fullName>
        <ecNumber evidence="5">2.4.2.1</ecNumber>
    </recommendedName>
    <alternativeName>
        <fullName evidence="5">Inosine-guanosine phosphorylase</fullName>
    </alternativeName>
</protein>
<dbReference type="AlphaFoldDB" id="A0A6L5XJ45"/>
<dbReference type="InterPro" id="IPR011268">
    <property type="entry name" value="Purine_phosphorylase"/>
</dbReference>
<evidence type="ECO:0000313" key="7">
    <source>
        <dbReference type="EMBL" id="MSS27099.1"/>
    </source>
</evidence>
<dbReference type="CDD" id="cd09009">
    <property type="entry name" value="PNP-EcPNPII_like"/>
    <property type="match status" value="1"/>
</dbReference>
<keyword evidence="3 5" id="KW-0328">Glycosyltransferase</keyword>
<dbReference type="NCBIfam" id="NF006054">
    <property type="entry name" value="PRK08202.1"/>
    <property type="match status" value="1"/>
</dbReference>
<evidence type="ECO:0000256" key="5">
    <source>
        <dbReference type="PIRNR" id="PIRNR000477"/>
    </source>
</evidence>
<dbReference type="Pfam" id="PF01048">
    <property type="entry name" value="PNP_UDP_1"/>
    <property type="match status" value="1"/>
</dbReference>
<proteinExistence type="inferred from homology"/>
<comment type="similarity">
    <text evidence="2 5">Belongs to the PNP/MTAP phosphorylase family.</text>
</comment>
<dbReference type="GO" id="GO:0009116">
    <property type="term" value="P:nucleoside metabolic process"/>
    <property type="evidence" value="ECO:0007669"/>
    <property type="project" value="InterPro"/>
</dbReference>
<dbReference type="EC" id="2.4.2.1" evidence="5"/>
<dbReference type="NCBIfam" id="TIGR01697">
    <property type="entry name" value="PNPH-PUNA-XAPA"/>
    <property type="match status" value="1"/>
</dbReference>
<reference evidence="7 8" key="1">
    <citation type="submission" date="2019-09" db="EMBL/GenBank/DDBJ databases">
        <title>In-depth cultivation of the pig gut microbiome towards novel bacterial diversity and tailored functional studies.</title>
        <authorList>
            <person name="Wylensek D."/>
            <person name="Hitch T.C.A."/>
            <person name="Clavel T."/>
        </authorList>
    </citation>
    <scope>NUCLEOTIDE SEQUENCE [LARGE SCALE GENOMIC DNA]</scope>
    <source>
        <strain evidence="7 8">PG-178-WT-4</strain>
    </source>
</reference>
<dbReference type="EMBL" id="VUMH01000002">
    <property type="protein sequence ID" value="MSS27099.1"/>
    <property type="molecule type" value="Genomic_DNA"/>
</dbReference>
<feature type="domain" description="Nucleoside phosphorylase" evidence="6">
    <location>
        <begin position="57"/>
        <end position="286"/>
    </location>
</feature>
<sequence length="289" mass="29744">MQNSQEVQLAVDVLRAALPASAAGEAPLLGLVLGTGLSGLAAELLTGSPNGPAAGGASCVRVPFVNLPGFPLPGVDSHQGAFVRGRLNGVPVLAQQGRCHLYEGRSPAEVCMGVRVMAGLGVKTLIITNAAGALNPCFEAGTLMCMADQINHTGASPLTGPNCAAWGERFPDMSAPFDPALQALALETAGALGIRLERGVYIGVHGPEMESPAETRMYRQWGADAVGMSTVLEVIAARHLGMRVLGVSCLSNKNLPDCMVPAPLAEIIAVAGRAGENLARLLRALVTKL</sequence>
<evidence type="ECO:0000256" key="4">
    <source>
        <dbReference type="ARBA" id="ARBA00022679"/>
    </source>
</evidence>
<evidence type="ECO:0000256" key="3">
    <source>
        <dbReference type="ARBA" id="ARBA00022676"/>
    </source>
</evidence>
<comment type="caution">
    <text evidence="7">The sequence shown here is derived from an EMBL/GenBank/DDBJ whole genome shotgun (WGS) entry which is preliminary data.</text>
</comment>
<dbReference type="RefSeq" id="WP_154509140.1">
    <property type="nucleotide sequence ID" value="NZ_VUMH01000002.1"/>
</dbReference>
<dbReference type="PIRSF" id="PIRSF000477">
    <property type="entry name" value="PurNPase"/>
    <property type="match status" value="1"/>
</dbReference>
<dbReference type="UniPathway" id="UPA00606"/>
<comment type="pathway">
    <text evidence="1 5">Purine metabolism; purine nucleoside salvage.</text>
</comment>
<dbReference type="Gene3D" id="3.40.50.1580">
    <property type="entry name" value="Nucleoside phosphorylase domain"/>
    <property type="match status" value="1"/>
</dbReference>
<dbReference type="InterPro" id="IPR035994">
    <property type="entry name" value="Nucleoside_phosphorylase_sf"/>
</dbReference>
<dbReference type="Proteomes" id="UP000477488">
    <property type="component" value="Unassembled WGS sequence"/>
</dbReference>
<dbReference type="GO" id="GO:0005737">
    <property type="term" value="C:cytoplasm"/>
    <property type="evidence" value="ECO:0007669"/>
    <property type="project" value="TreeGrafter"/>
</dbReference>
<dbReference type="GO" id="GO:0004731">
    <property type="term" value="F:purine-nucleoside phosphorylase activity"/>
    <property type="evidence" value="ECO:0007669"/>
    <property type="project" value="UniProtKB-EC"/>
</dbReference>
<evidence type="ECO:0000256" key="2">
    <source>
        <dbReference type="ARBA" id="ARBA00006751"/>
    </source>
</evidence>
<gene>
    <name evidence="7" type="ORF">FYJ44_03355</name>
</gene>
<comment type="function">
    <text evidence="5">The purine nucleoside phosphorylases catalyze the phosphorolytic breakdown of the N-glycosidic bond in the beta-(deoxy)ribonucleoside molecules, with the formation of the corresponding free purine bases and pentose-1-phosphate.</text>
</comment>
<dbReference type="InterPro" id="IPR000845">
    <property type="entry name" value="Nucleoside_phosphorylase_d"/>
</dbReference>
<dbReference type="PANTHER" id="PTHR11904">
    <property type="entry name" value="METHYLTHIOADENOSINE/PURINE NUCLEOSIDE PHOSPHORYLASE"/>
    <property type="match status" value="1"/>
</dbReference>
<keyword evidence="8" id="KW-1185">Reference proteome</keyword>
<evidence type="ECO:0000256" key="1">
    <source>
        <dbReference type="ARBA" id="ARBA00005058"/>
    </source>
</evidence>
<dbReference type="PANTHER" id="PTHR11904:SF9">
    <property type="entry name" value="PURINE NUCLEOSIDE PHOSPHORYLASE-RELATED"/>
    <property type="match status" value="1"/>
</dbReference>
<dbReference type="SUPFAM" id="SSF53167">
    <property type="entry name" value="Purine and uridine phosphorylases"/>
    <property type="match status" value="1"/>
</dbReference>